<comment type="similarity">
    <text evidence="1 4">Belongs to the UDP-glucose/GDP-mannose dehydrogenase family.</text>
</comment>
<organism evidence="6 7">
    <name type="scientific">Candidatus Doriopsillibacter californiensis</name>
    <dbReference type="NCBI Taxonomy" id="2970740"/>
    <lineage>
        <taxon>Bacteria</taxon>
        <taxon>Pseudomonadati</taxon>
        <taxon>Pseudomonadota</taxon>
        <taxon>Gammaproteobacteria</taxon>
        <taxon>Candidatus Tethybacterales</taxon>
        <taxon>Candidatus Persebacteraceae</taxon>
        <taxon>Candidatus Doriopsillibacter</taxon>
    </lineage>
</organism>
<dbReference type="PANTHER" id="PTHR43491:SF2">
    <property type="entry name" value="UDP-N-ACETYL-D-MANNOSAMINE DEHYDROGENASE"/>
    <property type="match status" value="1"/>
</dbReference>
<dbReference type="Pfam" id="PF03720">
    <property type="entry name" value="UDPG_MGDP_dh_C"/>
    <property type="match status" value="1"/>
</dbReference>
<dbReference type="PIRSF" id="PIRSF500136">
    <property type="entry name" value="UDP_ManNAc_DH"/>
    <property type="match status" value="1"/>
</dbReference>
<dbReference type="InterPro" id="IPR028359">
    <property type="entry name" value="UDP_ManNAc/GlcNAc_DH"/>
</dbReference>
<dbReference type="SMART" id="SM00984">
    <property type="entry name" value="UDPG_MGDP_dh_C"/>
    <property type="match status" value="1"/>
</dbReference>
<evidence type="ECO:0000256" key="2">
    <source>
        <dbReference type="ARBA" id="ARBA00023002"/>
    </source>
</evidence>
<keyword evidence="7" id="KW-1185">Reference proteome</keyword>
<evidence type="ECO:0000313" key="6">
    <source>
        <dbReference type="EMBL" id="MDM5147537.1"/>
    </source>
</evidence>
<reference evidence="6" key="1">
    <citation type="submission" date="2022-08" db="EMBL/GenBank/DDBJ databases">
        <authorList>
            <person name="Dzunkova M."/>
            <person name="La Clair J."/>
            <person name="Tyml T."/>
            <person name="Doud D."/>
            <person name="Schulz F."/>
            <person name="Piquer S."/>
            <person name="Porcel Sanchis D."/>
            <person name="Osborn A."/>
            <person name="Robinson D."/>
            <person name="Louie K.B."/>
            <person name="Bowen B.P."/>
            <person name="Bowers R."/>
            <person name="Lee J."/>
            <person name="Arnau Llombart V."/>
            <person name="Diaz Villanueva W."/>
            <person name="Gosliner T."/>
            <person name="Northen T."/>
            <person name="Cheng J.-F."/>
            <person name="Burkart M.D."/>
            <person name="Woyke T."/>
        </authorList>
    </citation>
    <scope>NUCLEOTIDE SEQUENCE</scope>
    <source>
        <strain evidence="6">Df01</strain>
    </source>
</reference>
<dbReference type="InterPro" id="IPR036291">
    <property type="entry name" value="NAD(P)-bd_dom_sf"/>
</dbReference>
<dbReference type="NCBIfam" id="TIGR03026">
    <property type="entry name" value="NDP-sugDHase"/>
    <property type="match status" value="1"/>
</dbReference>
<reference evidence="6" key="2">
    <citation type="journal article" date="2023" name="Microbiome">
        <title>Synthase-selected sorting approach identifies a beta-lactone synthase in a nudibranch symbiotic bacterium.</title>
        <authorList>
            <person name="Dzunkova M."/>
            <person name="La Clair J.J."/>
            <person name="Tyml T."/>
            <person name="Doud D."/>
            <person name="Schulz F."/>
            <person name="Piquer-Esteban S."/>
            <person name="Porcel Sanchis D."/>
            <person name="Osborn A."/>
            <person name="Robinson D."/>
            <person name="Louie K.B."/>
            <person name="Bowen B.P."/>
            <person name="Bowers R.M."/>
            <person name="Lee J."/>
            <person name="Arnau V."/>
            <person name="Diaz-Villanueva W."/>
            <person name="Stepanauskas R."/>
            <person name="Gosliner T."/>
            <person name="Date S.V."/>
            <person name="Northen T.R."/>
            <person name="Cheng J.F."/>
            <person name="Burkart M.D."/>
            <person name="Woyke T."/>
        </authorList>
    </citation>
    <scope>NUCLEOTIDE SEQUENCE</scope>
    <source>
        <strain evidence="6">Df01</strain>
    </source>
</reference>
<evidence type="ECO:0000256" key="1">
    <source>
        <dbReference type="ARBA" id="ARBA00006601"/>
    </source>
</evidence>
<dbReference type="InterPro" id="IPR017476">
    <property type="entry name" value="UDP-Glc/GDP-Man"/>
</dbReference>
<dbReference type="InterPro" id="IPR014027">
    <property type="entry name" value="UDP-Glc/GDP-Man_DH_C"/>
</dbReference>
<evidence type="ECO:0000256" key="3">
    <source>
        <dbReference type="ARBA" id="ARBA00023027"/>
    </source>
</evidence>
<accession>A0ABT7QLD4</accession>
<dbReference type="InterPro" id="IPR001732">
    <property type="entry name" value="UDP-Glc/GDP-Man_DH_N"/>
</dbReference>
<dbReference type="PANTHER" id="PTHR43491">
    <property type="entry name" value="UDP-N-ACETYL-D-MANNOSAMINE DEHYDROGENASE"/>
    <property type="match status" value="1"/>
</dbReference>
<keyword evidence="2" id="KW-0560">Oxidoreductase</keyword>
<dbReference type="SUPFAM" id="SSF51735">
    <property type="entry name" value="NAD(P)-binding Rossmann-fold domains"/>
    <property type="match status" value="1"/>
</dbReference>
<evidence type="ECO:0000313" key="7">
    <source>
        <dbReference type="Proteomes" id="UP001168167"/>
    </source>
</evidence>
<dbReference type="EMBL" id="JANQAO010000002">
    <property type="protein sequence ID" value="MDM5147537.1"/>
    <property type="molecule type" value="Genomic_DNA"/>
</dbReference>
<evidence type="ECO:0000256" key="4">
    <source>
        <dbReference type="PIRNR" id="PIRNR000124"/>
    </source>
</evidence>
<protein>
    <submittedName>
        <fullName evidence="6">Nucleotide sugar dehydrogenase</fullName>
    </submittedName>
</protein>
<comment type="caution">
    <text evidence="6">The sequence shown here is derived from an EMBL/GenBank/DDBJ whole genome shotgun (WGS) entry which is preliminary data.</text>
</comment>
<dbReference type="SUPFAM" id="SSF52413">
    <property type="entry name" value="UDP-glucose/GDP-mannose dehydrogenase C-terminal domain"/>
    <property type="match status" value="1"/>
</dbReference>
<evidence type="ECO:0000259" key="5">
    <source>
        <dbReference type="SMART" id="SM00984"/>
    </source>
</evidence>
<sequence length="416" mass="45615">MKETVCIVGLGYVGLPLAVIMAETYQTVGYDCNFARIDELLNGYDATGETSKAQLTSDHLQFITDIDCAKECTVYIITVPTPVKENQRPDLSPLRVACQAVGQVISKGDLVIIESTVYPGVTEEICMPLIASISGLEINKDFHCGYSPERVNPADHSRSIRDIKKITAGSSPEAAERTDTIYREVITAGTHRAPSIQVAEAAKVIENTQRDVNIALMNELTMICHSLQIDATEVFSAAASKWNFLNFVPGLVGGHCIGVDPYYLCHKAQISGYQPNLVLAARQVNDGMGRYVAENTLRLIGQRGLRPKCTEVLILGFTFKEDCPDPRNSRVNDIRQILIESGCDVRVCDPIADKNKTLAEYGFAPDDDWQVALAKKPAVIIFAVAHRCFADIDVATVRDALVIDVKGIAPRADWRL</sequence>
<keyword evidence="3" id="KW-0520">NAD</keyword>
<dbReference type="Proteomes" id="UP001168167">
    <property type="component" value="Unassembled WGS sequence"/>
</dbReference>
<dbReference type="SUPFAM" id="SSF48179">
    <property type="entry name" value="6-phosphogluconate dehydrogenase C-terminal domain-like"/>
    <property type="match status" value="1"/>
</dbReference>
<gene>
    <name evidence="6" type="ORF">NQX30_04030</name>
</gene>
<dbReference type="InterPro" id="IPR014026">
    <property type="entry name" value="UDP-Glc/GDP-Man_DH_dimer"/>
</dbReference>
<dbReference type="Pfam" id="PF03721">
    <property type="entry name" value="UDPG_MGDP_dh_N"/>
    <property type="match status" value="1"/>
</dbReference>
<dbReference type="InterPro" id="IPR036220">
    <property type="entry name" value="UDP-Glc/GDP-Man_DH_C_sf"/>
</dbReference>
<dbReference type="InterPro" id="IPR008927">
    <property type="entry name" value="6-PGluconate_DH-like_C_sf"/>
</dbReference>
<proteinExistence type="inferred from homology"/>
<dbReference type="PIRSF" id="PIRSF000124">
    <property type="entry name" value="UDPglc_GDPman_dh"/>
    <property type="match status" value="1"/>
</dbReference>
<dbReference type="Pfam" id="PF00984">
    <property type="entry name" value="UDPG_MGDP_dh"/>
    <property type="match status" value="1"/>
</dbReference>
<feature type="domain" description="UDP-glucose/GDP-mannose dehydrogenase C-terminal" evidence="5">
    <location>
        <begin position="313"/>
        <end position="411"/>
    </location>
</feature>
<name>A0ABT7QLD4_9GAMM</name>
<dbReference type="Gene3D" id="3.40.50.720">
    <property type="entry name" value="NAD(P)-binding Rossmann-like Domain"/>
    <property type="match status" value="2"/>
</dbReference>